<organism evidence="1 2">
    <name type="scientific">Spodoptera litura</name>
    <name type="common">Asian cotton leafworm</name>
    <dbReference type="NCBI Taxonomy" id="69820"/>
    <lineage>
        <taxon>Eukaryota</taxon>
        <taxon>Metazoa</taxon>
        <taxon>Ecdysozoa</taxon>
        <taxon>Arthropoda</taxon>
        <taxon>Hexapoda</taxon>
        <taxon>Insecta</taxon>
        <taxon>Pterygota</taxon>
        <taxon>Neoptera</taxon>
        <taxon>Endopterygota</taxon>
        <taxon>Lepidoptera</taxon>
        <taxon>Glossata</taxon>
        <taxon>Ditrysia</taxon>
        <taxon>Noctuoidea</taxon>
        <taxon>Noctuidae</taxon>
        <taxon>Amphipyrinae</taxon>
        <taxon>Spodoptera</taxon>
    </lineage>
</organism>
<reference evidence="2" key="1">
    <citation type="submission" date="2025-08" db="UniProtKB">
        <authorList>
            <consortium name="RefSeq"/>
        </authorList>
    </citation>
    <scope>IDENTIFICATION</scope>
    <source>
        <strain evidence="2">Ishihara</strain>
        <tissue evidence="2">Whole body</tissue>
    </source>
</reference>
<dbReference type="AlphaFoldDB" id="A0A9J7E642"/>
<dbReference type="OrthoDB" id="7481309at2759"/>
<sequence length="222" mass="24558">MCHSAVIAVIVLVGDTTRRATVAGADTTISDAWTTMMTSAEPSRSSEIVNDHVIMQILTEPVVPQSATNGDTTDEVQGNAYNGFYSSTVNFNDIYSNNVVVLGEDPTPAKDYKEKKDDAFHLKNLPSSYVEFRPQTQAATPVTVPPSIYKLNASYVMKTESTATSSTSTTTTEEPEEISVRVIPIKKDYQRGILDLLFPAARVRTFKTVFDTFRRLMSHTFR</sequence>
<dbReference type="KEGG" id="sliu:111354460"/>
<dbReference type="Proteomes" id="UP000301870">
    <property type="component" value="Chromosome 18"/>
</dbReference>
<dbReference type="GeneID" id="111354460"/>
<evidence type="ECO:0000313" key="2">
    <source>
        <dbReference type="RefSeq" id="XP_022823703.1"/>
    </source>
</evidence>
<dbReference type="RefSeq" id="XP_022823703.1">
    <property type="nucleotide sequence ID" value="XM_022967935.1"/>
</dbReference>
<evidence type="ECO:0000313" key="1">
    <source>
        <dbReference type="Proteomes" id="UP000301870"/>
    </source>
</evidence>
<accession>A0A9J7E642</accession>
<proteinExistence type="predicted"/>
<keyword evidence="1" id="KW-1185">Reference proteome</keyword>
<gene>
    <name evidence="2" type="primary">LOC111354460</name>
</gene>
<name>A0A9J7E642_SPOLT</name>
<protein>
    <submittedName>
        <fullName evidence="2">Uncharacterized protein LOC111354460</fullName>
    </submittedName>
</protein>